<proteinExistence type="inferred from homology"/>
<dbReference type="Proteomes" id="UP000192578">
    <property type="component" value="Unassembled WGS sequence"/>
</dbReference>
<dbReference type="PANTHER" id="PTHR23300:SF0">
    <property type="entry name" value="METHANETHIOL OXIDASE"/>
    <property type="match status" value="1"/>
</dbReference>
<keyword evidence="5" id="KW-1185">Reference proteome</keyword>
<evidence type="ECO:0000313" key="5">
    <source>
        <dbReference type="Proteomes" id="UP000192578"/>
    </source>
</evidence>
<dbReference type="AlphaFoldDB" id="A0A1W0WKK4"/>
<keyword evidence="2" id="KW-0711">Selenium</keyword>
<accession>A0A1W0WKK4</accession>
<evidence type="ECO:0000256" key="1">
    <source>
        <dbReference type="ARBA" id="ARBA00005606"/>
    </source>
</evidence>
<feature type="compositionally biased region" description="Polar residues" evidence="3">
    <location>
        <begin position="19"/>
        <end position="33"/>
    </location>
</feature>
<reference evidence="5" key="1">
    <citation type="submission" date="2017-01" db="EMBL/GenBank/DDBJ databases">
        <title>Comparative genomics of anhydrobiosis in the tardigrade Hypsibius dujardini.</title>
        <authorList>
            <person name="Yoshida Y."/>
            <person name="Koutsovoulos G."/>
            <person name="Laetsch D."/>
            <person name="Stevens L."/>
            <person name="Kumar S."/>
            <person name="Horikawa D."/>
            <person name="Ishino K."/>
            <person name="Komine S."/>
            <person name="Tomita M."/>
            <person name="Blaxter M."/>
            <person name="Arakawa K."/>
        </authorList>
    </citation>
    <scope>NUCLEOTIDE SEQUENCE [LARGE SCALE GENOMIC DNA]</scope>
    <source>
        <strain evidence="5">Z151</strain>
    </source>
</reference>
<comment type="caution">
    <text evidence="4">The sequence shown here is derived from an EMBL/GenBank/DDBJ whole genome shotgun (WGS) entry which is preliminary data.</text>
</comment>
<name>A0A1W0WKK4_HYPEX</name>
<organism evidence="4 5">
    <name type="scientific">Hypsibius exemplaris</name>
    <name type="common">Freshwater tardigrade</name>
    <dbReference type="NCBI Taxonomy" id="2072580"/>
    <lineage>
        <taxon>Eukaryota</taxon>
        <taxon>Metazoa</taxon>
        <taxon>Ecdysozoa</taxon>
        <taxon>Tardigrada</taxon>
        <taxon>Eutardigrada</taxon>
        <taxon>Parachela</taxon>
        <taxon>Hypsibioidea</taxon>
        <taxon>Hypsibiidae</taxon>
        <taxon>Hypsibius</taxon>
    </lineage>
</organism>
<dbReference type="GO" id="GO:0008430">
    <property type="term" value="F:selenium binding"/>
    <property type="evidence" value="ECO:0007669"/>
    <property type="project" value="InterPro"/>
</dbReference>
<evidence type="ECO:0000256" key="2">
    <source>
        <dbReference type="ARBA" id="ARBA00023266"/>
    </source>
</evidence>
<dbReference type="PANTHER" id="PTHR23300">
    <property type="entry name" value="METHANETHIOL OXIDASE"/>
    <property type="match status" value="1"/>
</dbReference>
<protein>
    <submittedName>
        <fullName evidence="4">Selenium-binding protein 1</fullName>
    </submittedName>
</protein>
<comment type="similarity">
    <text evidence="1">Belongs to the selenium-binding protein family.</text>
</comment>
<dbReference type="SUPFAM" id="SSF75011">
    <property type="entry name" value="3-carboxy-cis,cis-mucoante lactonizing enzyme"/>
    <property type="match status" value="1"/>
</dbReference>
<sequence length="510" mass="56254">MLKSETFACRPKRIRPDSRISSSQATTVPATDSTRGDEGSMASGCCGNGGSESLGPLHAMDAPKEKILYVLCLQSPENENTKSGYIATVDADPESNKYGQVIHRLHTDDPQDELHHFGWNSCVSCKNPAIKRRYLIVPALRTGNIYIVDTIKPSEPSLHKTISGSSVQSRFKITYPHTVHCIPSGEVMISYMGDYRGNAKGSFLLLDGETFEPKGLWNQGNEQLMGYDFWYQPRHNVMVSSEFGAPKSFMKGFHVGDVAKGLYGTKLHFWNWEQRTLINSLQLPADGAIPLEIRFLHNPESAVGFVGCALGSTVYLVYKGEGETWEAKKVITVPPKTVENWVFPSMPSLITDILVSLDDKFLYFANFVHGDVRQYNITDPENPVLVSSVFLGGSICKGGSVNVTEDAELTEQPDRPSLKGVSLQGAPNMLQLSRDGKRLYVTFSLVTPWDLQFYPEACKQGSGMVVLDCSDAGMKLNEDFFVNLGGEPDGPVRGHEVRYPGGDCSSDIWL</sequence>
<dbReference type="Pfam" id="PF05694">
    <property type="entry name" value="SBP56"/>
    <property type="match status" value="1"/>
</dbReference>
<evidence type="ECO:0000256" key="3">
    <source>
        <dbReference type="SAM" id="MobiDB-lite"/>
    </source>
</evidence>
<dbReference type="InterPro" id="IPR008826">
    <property type="entry name" value="Se-bd"/>
</dbReference>
<feature type="region of interest" description="Disordered" evidence="3">
    <location>
        <begin position="1"/>
        <end position="45"/>
    </location>
</feature>
<dbReference type="EMBL" id="MTYJ01000085">
    <property type="protein sequence ID" value="OQV15707.1"/>
    <property type="molecule type" value="Genomic_DNA"/>
</dbReference>
<dbReference type="OrthoDB" id="10252446at2759"/>
<evidence type="ECO:0000313" key="4">
    <source>
        <dbReference type="EMBL" id="OQV15707.1"/>
    </source>
</evidence>
<gene>
    <name evidence="4" type="ORF">BV898_10180</name>
</gene>